<evidence type="ECO:0000256" key="3">
    <source>
        <dbReference type="ARBA" id="ARBA00022777"/>
    </source>
</evidence>
<comment type="caution">
    <text evidence="7">The sequence shown here is derived from an EMBL/GenBank/DDBJ whole genome shotgun (WGS) entry which is preliminary data.</text>
</comment>
<feature type="domain" description="GHMP kinase N-terminal" evidence="5">
    <location>
        <begin position="131"/>
        <end position="214"/>
    </location>
</feature>
<evidence type="ECO:0000259" key="6">
    <source>
        <dbReference type="Pfam" id="PF10509"/>
    </source>
</evidence>
<dbReference type="InterPro" id="IPR014721">
    <property type="entry name" value="Ribsml_uS5_D2-typ_fold_subgr"/>
</dbReference>
<gene>
    <name evidence="7" type="ORF">GYA55_10965</name>
</gene>
<dbReference type="GO" id="GO:0005829">
    <property type="term" value="C:cytosol"/>
    <property type="evidence" value="ECO:0007669"/>
    <property type="project" value="TreeGrafter"/>
</dbReference>
<dbReference type="PRINTS" id="PR00959">
    <property type="entry name" value="MEVGALKINASE"/>
</dbReference>
<evidence type="ECO:0000256" key="4">
    <source>
        <dbReference type="ARBA" id="ARBA00022840"/>
    </source>
</evidence>
<protein>
    <submittedName>
        <fullName evidence="7">Galactokinase</fullName>
    </submittedName>
</protein>
<dbReference type="Pfam" id="PF10509">
    <property type="entry name" value="GalKase_gal_bdg"/>
    <property type="match status" value="1"/>
</dbReference>
<organism evidence="7 8">
    <name type="scientific">SAR324 cluster bacterium</name>
    <dbReference type="NCBI Taxonomy" id="2024889"/>
    <lineage>
        <taxon>Bacteria</taxon>
        <taxon>Deltaproteobacteria</taxon>
        <taxon>SAR324 cluster</taxon>
    </lineage>
</organism>
<proteinExistence type="inferred from homology"/>
<dbReference type="InterPro" id="IPR020568">
    <property type="entry name" value="Ribosomal_Su5_D2-typ_SF"/>
</dbReference>
<dbReference type="PIRSF" id="PIRSF000530">
    <property type="entry name" value="Galactokinase"/>
    <property type="match status" value="1"/>
</dbReference>
<dbReference type="InterPro" id="IPR006204">
    <property type="entry name" value="GHMP_kinase_N_dom"/>
</dbReference>
<feature type="domain" description="Galactokinase N-terminal" evidence="6">
    <location>
        <begin position="42"/>
        <end position="91"/>
    </location>
</feature>
<dbReference type="EMBL" id="JAAZON010000501">
    <property type="protein sequence ID" value="NMC63671.1"/>
    <property type="molecule type" value="Genomic_DNA"/>
</dbReference>
<dbReference type="InterPro" id="IPR036554">
    <property type="entry name" value="GHMP_kinase_C_sf"/>
</dbReference>
<comment type="similarity">
    <text evidence="1">Belongs to the GHMP kinase family. GalK subfamily.</text>
</comment>
<feature type="non-terminal residue" evidence="7">
    <location>
        <position position="370"/>
    </location>
</feature>
<dbReference type="Gene3D" id="3.30.70.890">
    <property type="entry name" value="GHMP kinase, C-terminal domain"/>
    <property type="match status" value="1"/>
</dbReference>
<dbReference type="InterPro" id="IPR006206">
    <property type="entry name" value="Mevalonate/galactokinase"/>
</dbReference>
<dbReference type="InterPro" id="IPR019539">
    <property type="entry name" value="GalKase_N"/>
</dbReference>
<sequence length="370" mass="40925">MMIEVDDIFSDTARLNKVFKELYGDSPEVVDQNISRYQALKEKFEKKFGPGSISFFSSPGRTEITGNHTDHNGGKVLTASIDLDTIAAAQKNDKEKIIVHSDGYSEIFSVNLDDLEPKAEKGTKALLRGIAAGMKRKGYNIGGVNAFVTSNVANGSGISSSAAFEMLILQIMNHFFNNGEIKISELAKIGKYAENNYWKKPSGLLDQMACGTGGLITIDFKDPDNPDVTPIKYDFAKEGYKFLVLHTGAEHGNLTPKYAKIPKDMWAIAKELGAEKLCDVKFEDFLGKVASLRKKCGDQAVLRAMHFFTENIRVDEQVSALKNKNFAAFVQLITDSGNSSWRILQNCYDGAMPEQQNIPVALSLTEYFLK</sequence>
<dbReference type="Gene3D" id="3.30.230.10">
    <property type="match status" value="1"/>
</dbReference>
<dbReference type="InterPro" id="IPR000705">
    <property type="entry name" value="Galactokinase"/>
</dbReference>
<dbReference type="PRINTS" id="PR00473">
    <property type="entry name" value="GALCTOKINASE"/>
</dbReference>
<dbReference type="GO" id="GO:0006012">
    <property type="term" value="P:galactose metabolic process"/>
    <property type="evidence" value="ECO:0007669"/>
    <property type="project" value="InterPro"/>
</dbReference>
<dbReference type="Pfam" id="PF00288">
    <property type="entry name" value="GHMP_kinases_N"/>
    <property type="match status" value="1"/>
</dbReference>
<keyword evidence="3 7" id="KW-0418">Kinase</keyword>
<evidence type="ECO:0000259" key="5">
    <source>
        <dbReference type="Pfam" id="PF00288"/>
    </source>
</evidence>
<dbReference type="GO" id="GO:0005524">
    <property type="term" value="F:ATP binding"/>
    <property type="evidence" value="ECO:0007669"/>
    <property type="project" value="UniProtKB-KW"/>
</dbReference>
<evidence type="ECO:0000256" key="1">
    <source>
        <dbReference type="ARBA" id="ARBA00006566"/>
    </source>
</evidence>
<dbReference type="SUPFAM" id="SSF55060">
    <property type="entry name" value="GHMP Kinase, C-terminal domain"/>
    <property type="match status" value="1"/>
</dbReference>
<keyword evidence="2" id="KW-0547">Nucleotide-binding</keyword>
<reference evidence="7 8" key="1">
    <citation type="journal article" date="2020" name="Biotechnol. Biofuels">
        <title>New insights from the biogas microbiome by comprehensive genome-resolved metagenomics of nearly 1600 species originating from multiple anaerobic digesters.</title>
        <authorList>
            <person name="Campanaro S."/>
            <person name="Treu L."/>
            <person name="Rodriguez-R L.M."/>
            <person name="Kovalovszki A."/>
            <person name="Ziels R.M."/>
            <person name="Maus I."/>
            <person name="Zhu X."/>
            <person name="Kougias P.G."/>
            <person name="Basile A."/>
            <person name="Luo G."/>
            <person name="Schluter A."/>
            <person name="Konstantinidis K.T."/>
            <person name="Angelidaki I."/>
        </authorList>
    </citation>
    <scope>NUCLEOTIDE SEQUENCE [LARGE SCALE GENOMIC DNA]</scope>
    <source>
        <strain evidence="7">AS27yjCOA_65</strain>
    </source>
</reference>
<evidence type="ECO:0000313" key="8">
    <source>
        <dbReference type="Proteomes" id="UP000524246"/>
    </source>
</evidence>
<evidence type="ECO:0000313" key="7">
    <source>
        <dbReference type="EMBL" id="NMC63671.1"/>
    </source>
</evidence>
<name>A0A7X9FTK6_9DELT</name>
<dbReference type="PANTHER" id="PTHR10457">
    <property type="entry name" value="MEVALONATE KINASE/GALACTOKINASE"/>
    <property type="match status" value="1"/>
</dbReference>
<dbReference type="GO" id="GO:0004335">
    <property type="term" value="F:galactokinase activity"/>
    <property type="evidence" value="ECO:0007669"/>
    <property type="project" value="InterPro"/>
</dbReference>
<keyword evidence="4" id="KW-0067">ATP-binding</keyword>
<dbReference type="Proteomes" id="UP000524246">
    <property type="component" value="Unassembled WGS sequence"/>
</dbReference>
<dbReference type="AlphaFoldDB" id="A0A7X9FTK6"/>
<evidence type="ECO:0000256" key="2">
    <source>
        <dbReference type="ARBA" id="ARBA00022741"/>
    </source>
</evidence>
<dbReference type="SUPFAM" id="SSF54211">
    <property type="entry name" value="Ribosomal protein S5 domain 2-like"/>
    <property type="match status" value="1"/>
</dbReference>
<keyword evidence="3 7" id="KW-0808">Transferase</keyword>
<dbReference type="PANTHER" id="PTHR10457:SF7">
    <property type="entry name" value="GALACTOKINASE-RELATED"/>
    <property type="match status" value="1"/>
</dbReference>
<accession>A0A7X9FTK6</accession>